<dbReference type="Proteomes" id="UP001165060">
    <property type="component" value="Unassembled WGS sequence"/>
</dbReference>
<feature type="non-terminal residue" evidence="1">
    <location>
        <position position="1"/>
    </location>
</feature>
<accession>A0ABQ6MSX0</accession>
<organism evidence="1 2">
    <name type="scientific">Tetraparma gracilis</name>
    <dbReference type="NCBI Taxonomy" id="2962635"/>
    <lineage>
        <taxon>Eukaryota</taxon>
        <taxon>Sar</taxon>
        <taxon>Stramenopiles</taxon>
        <taxon>Ochrophyta</taxon>
        <taxon>Bolidophyceae</taxon>
        <taxon>Parmales</taxon>
        <taxon>Triparmaceae</taxon>
        <taxon>Tetraparma</taxon>
    </lineage>
</organism>
<sequence>YPEKVDWEAQKSQFDLAKAAGVKHVVLVSSMGGTQPDNFLNSIGKKADGSGNGDILL</sequence>
<keyword evidence="2" id="KW-1185">Reference proteome</keyword>
<evidence type="ECO:0000313" key="1">
    <source>
        <dbReference type="EMBL" id="GMI31733.1"/>
    </source>
</evidence>
<comment type="caution">
    <text evidence="1">The sequence shown here is derived from an EMBL/GenBank/DDBJ whole genome shotgun (WGS) entry which is preliminary data.</text>
</comment>
<proteinExistence type="predicted"/>
<dbReference type="PANTHER" id="PTHR14194:SF86">
    <property type="entry name" value="OS05G0110300 PROTEIN"/>
    <property type="match status" value="1"/>
</dbReference>
<reference evidence="1 2" key="1">
    <citation type="journal article" date="2023" name="Commun. Biol.">
        <title>Genome analysis of Parmales, the sister group of diatoms, reveals the evolutionary specialization of diatoms from phago-mixotrophs to photoautotrophs.</title>
        <authorList>
            <person name="Ban H."/>
            <person name="Sato S."/>
            <person name="Yoshikawa S."/>
            <person name="Yamada K."/>
            <person name="Nakamura Y."/>
            <person name="Ichinomiya M."/>
            <person name="Sato N."/>
            <person name="Blanc-Mathieu R."/>
            <person name="Endo H."/>
            <person name="Kuwata A."/>
            <person name="Ogata H."/>
        </authorList>
    </citation>
    <scope>NUCLEOTIDE SEQUENCE [LARGE SCALE GENOMIC DNA]</scope>
</reference>
<dbReference type="EMBL" id="BRYB01005995">
    <property type="protein sequence ID" value="GMI31733.1"/>
    <property type="molecule type" value="Genomic_DNA"/>
</dbReference>
<protein>
    <submittedName>
        <fullName evidence="1">Uncharacterized protein</fullName>
    </submittedName>
</protein>
<dbReference type="InterPro" id="IPR044163">
    <property type="entry name" value="SARED1-like"/>
</dbReference>
<dbReference type="Gene3D" id="3.40.50.720">
    <property type="entry name" value="NAD(P)-binding Rossmann-like Domain"/>
    <property type="match status" value="1"/>
</dbReference>
<dbReference type="PANTHER" id="PTHR14194">
    <property type="entry name" value="NITROGEN METABOLIC REGULATION PROTEIN NMR-RELATED"/>
    <property type="match status" value="1"/>
</dbReference>
<gene>
    <name evidence="1" type="ORF">TeGR_g5439</name>
</gene>
<name>A0ABQ6MSX0_9STRA</name>
<evidence type="ECO:0000313" key="2">
    <source>
        <dbReference type="Proteomes" id="UP001165060"/>
    </source>
</evidence>